<dbReference type="SUPFAM" id="SSF56112">
    <property type="entry name" value="Protein kinase-like (PK-like)"/>
    <property type="match status" value="1"/>
</dbReference>
<keyword evidence="2" id="KW-0808">Transferase</keyword>
<dbReference type="InterPro" id="IPR051852">
    <property type="entry name" value="Alpha-type_PK"/>
</dbReference>
<feature type="domain" description="Alpha-type protein kinase" evidence="6">
    <location>
        <begin position="1"/>
        <end position="127"/>
    </location>
</feature>
<evidence type="ECO:0000256" key="2">
    <source>
        <dbReference type="ARBA" id="ARBA00022679"/>
    </source>
</evidence>
<dbReference type="PROSITE" id="PS51158">
    <property type="entry name" value="ALPHA_KINASE"/>
    <property type="match status" value="1"/>
</dbReference>
<evidence type="ECO:0000256" key="5">
    <source>
        <dbReference type="ARBA" id="ARBA00022840"/>
    </source>
</evidence>
<protein>
    <submittedName>
        <fullName evidence="7">Kinase-like protein</fullName>
    </submittedName>
</protein>
<dbReference type="InterPro" id="IPR004166">
    <property type="entry name" value="a-kinase_dom"/>
</dbReference>
<name>A0A4S8LI04_DENBC</name>
<dbReference type="InterPro" id="IPR011009">
    <property type="entry name" value="Kinase-like_dom_sf"/>
</dbReference>
<keyword evidence="8" id="KW-1185">Reference proteome</keyword>
<dbReference type="Proteomes" id="UP000297245">
    <property type="component" value="Unassembled WGS sequence"/>
</dbReference>
<proteinExistence type="predicted"/>
<dbReference type="PANTHER" id="PTHR45992:SF2">
    <property type="entry name" value="EUKARYOTIC ELONGATION FACTOR 2 KINASE"/>
    <property type="match status" value="1"/>
</dbReference>
<gene>
    <name evidence="7" type="ORF">K435DRAFT_679317</name>
</gene>
<keyword evidence="1" id="KW-0723">Serine/threonine-protein kinase</keyword>
<evidence type="ECO:0000259" key="6">
    <source>
        <dbReference type="PROSITE" id="PS51158"/>
    </source>
</evidence>
<evidence type="ECO:0000313" key="7">
    <source>
        <dbReference type="EMBL" id="THU88709.1"/>
    </source>
</evidence>
<dbReference type="CDD" id="cd04515">
    <property type="entry name" value="Alpha_kinase"/>
    <property type="match status" value="1"/>
</dbReference>
<evidence type="ECO:0000313" key="8">
    <source>
        <dbReference type="Proteomes" id="UP000297245"/>
    </source>
</evidence>
<reference evidence="7 8" key="1">
    <citation type="journal article" date="2019" name="Nat. Ecol. Evol.">
        <title>Megaphylogeny resolves global patterns of mushroom evolution.</title>
        <authorList>
            <person name="Varga T."/>
            <person name="Krizsan K."/>
            <person name="Foldi C."/>
            <person name="Dima B."/>
            <person name="Sanchez-Garcia M."/>
            <person name="Sanchez-Ramirez S."/>
            <person name="Szollosi G.J."/>
            <person name="Szarkandi J.G."/>
            <person name="Papp V."/>
            <person name="Albert L."/>
            <person name="Andreopoulos W."/>
            <person name="Angelini C."/>
            <person name="Antonin V."/>
            <person name="Barry K.W."/>
            <person name="Bougher N.L."/>
            <person name="Buchanan P."/>
            <person name="Buyck B."/>
            <person name="Bense V."/>
            <person name="Catcheside P."/>
            <person name="Chovatia M."/>
            <person name="Cooper J."/>
            <person name="Damon W."/>
            <person name="Desjardin D."/>
            <person name="Finy P."/>
            <person name="Geml J."/>
            <person name="Haridas S."/>
            <person name="Hughes K."/>
            <person name="Justo A."/>
            <person name="Karasinski D."/>
            <person name="Kautmanova I."/>
            <person name="Kiss B."/>
            <person name="Kocsube S."/>
            <person name="Kotiranta H."/>
            <person name="LaButti K.M."/>
            <person name="Lechner B.E."/>
            <person name="Liimatainen K."/>
            <person name="Lipzen A."/>
            <person name="Lukacs Z."/>
            <person name="Mihaltcheva S."/>
            <person name="Morgado L.N."/>
            <person name="Niskanen T."/>
            <person name="Noordeloos M.E."/>
            <person name="Ohm R.A."/>
            <person name="Ortiz-Santana B."/>
            <person name="Ovrebo C."/>
            <person name="Racz N."/>
            <person name="Riley R."/>
            <person name="Savchenko A."/>
            <person name="Shiryaev A."/>
            <person name="Soop K."/>
            <person name="Spirin V."/>
            <person name="Szebenyi C."/>
            <person name="Tomsovsky M."/>
            <person name="Tulloss R.E."/>
            <person name="Uehling J."/>
            <person name="Grigoriev I.V."/>
            <person name="Vagvolgyi C."/>
            <person name="Papp T."/>
            <person name="Martin F.M."/>
            <person name="Miettinen O."/>
            <person name="Hibbett D.S."/>
            <person name="Nagy L.G."/>
        </authorList>
    </citation>
    <scope>NUCLEOTIDE SEQUENCE [LARGE SCALE GENOMIC DNA]</scope>
    <source>
        <strain evidence="7 8">CBS 962.96</strain>
    </source>
</reference>
<accession>A0A4S8LI04</accession>
<organism evidence="7 8">
    <name type="scientific">Dendrothele bispora (strain CBS 962.96)</name>
    <dbReference type="NCBI Taxonomy" id="1314807"/>
    <lineage>
        <taxon>Eukaryota</taxon>
        <taxon>Fungi</taxon>
        <taxon>Dikarya</taxon>
        <taxon>Basidiomycota</taxon>
        <taxon>Agaricomycotina</taxon>
        <taxon>Agaricomycetes</taxon>
        <taxon>Agaricomycetidae</taxon>
        <taxon>Agaricales</taxon>
        <taxon>Agaricales incertae sedis</taxon>
        <taxon>Dendrothele</taxon>
    </lineage>
</organism>
<evidence type="ECO:0000256" key="1">
    <source>
        <dbReference type="ARBA" id="ARBA00022527"/>
    </source>
</evidence>
<dbReference type="GO" id="GO:0005524">
    <property type="term" value="F:ATP binding"/>
    <property type="evidence" value="ECO:0007669"/>
    <property type="project" value="UniProtKB-KW"/>
</dbReference>
<dbReference type="PANTHER" id="PTHR45992">
    <property type="entry name" value="EUKARYOTIC ELONGATION FACTOR 2 KINASE-RELATED"/>
    <property type="match status" value="1"/>
</dbReference>
<dbReference type="EMBL" id="ML179399">
    <property type="protein sequence ID" value="THU88709.1"/>
    <property type="molecule type" value="Genomic_DNA"/>
</dbReference>
<dbReference type="AlphaFoldDB" id="A0A4S8LI04"/>
<dbReference type="GO" id="GO:1903013">
    <property type="term" value="P:response to differentiation-inducing factor 1"/>
    <property type="evidence" value="ECO:0007669"/>
    <property type="project" value="TreeGrafter"/>
</dbReference>
<evidence type="ECO:0000256" key="4">
    <source>
        <dbReference type="ARBA" id="ARBA00022777"/>
    </source>
</evidence>
<keyword evidence="4 7" id="KW-0418">Kinase</keyword>
<sequence length="137" mass="15145">MPAEHGGDDASSLDKNIWSVAWLLEKMRAKQSSKWSGTNAHPTYTNNKLGNVLNAFAHFVYQYSQNTIVIADIQTSSLGPKNVLFDMMFHTETGDSGVGDHGQFGIETFVKAHTCVTRCAQLELDPLHIDSDSEKDD</sequence>
<dbReference type="Pfam" id="PF02816">
    <property type="entry name" value="Alpha_kinase"/>
    <property type="match status" value="1"/>
</dbReference>
<dbReference type="Gene3D" id="3.20.200.10">
    <property type="entry name" value="MHCK/EF2 kinase"/>
    <property type="match status" value="1"/>
</dbReference>
<keyword evidence="5" id="KW-0067">ATP-binding</keyword>
<dbReference type="GO" id="GO:0004674">
    <property type="term" value="F:protein serine/threonine kinase activity"/>
    <property type="evidence" value="ECO:0007669"/>
    <property type="project" value="UniProtKB-KW"/>
</dbReference>
<dbReference type="OrthoDB" id="301415at2759"/>
<keyword evidence="3" id="KW-0547">Nucleotide-binding</keyword>
<dbReference type="GO" id="GO:0031037">
    <property type="term" value="P:myosin II filament disassembly"/>
    <property type="evidence" value="ECO:0007669"/>
    <property type="project" value="TreeGrafter"/>
</dbReference>
<evidence type="ECO:0000256" key="3">
    <source>
        <dbReference type="ARBA" id="ARBA00022741"/>
    </source>
</evidence>